<keyword evidence="4" id="KW-1185">Reference proteome</keyword>
<keyword evidence="1" id="KW-0694">RNA-binding</keyword>
<evidence type="ECO:0000259" key="2">
    <source>
        <dbReference type="PROSITE" id="PS50102"/>
    </source>
</evidence>
<evidence type="ECO:0000313" key="3">
    <source>
        <dbReference type="EMBL" id="UJO19796.1"/>
    </source>
</evidence>
<evidence type="ECO:0000256" key="1">
    <source>
        <dbReference type="PROSITE-ProRule" id="PRU00176"/>
    </source>
</evidence>
<dbReference type="PROSITE" id="PS50102">
    <property type="entry name" value="RRM"/>
    <property type="match status" value="1"/>
</dbReference>
<evidence type="ECO:0000313" key="4">
    <source>
        <dbReference type="Proteomes" id="UP000756132"/>
    </source>
</evidence>
<dbReference type="PANTHER" id="PTHR32343:SF10">
    <property type="entry name" value="RNA-BINDING REGION RNP-1 DOMAIN-CONTAINING PROTEIN"/>
    <property type="match status" value="1"/>
</dbReference>
<dbReference type="PANTHER" id="PTHR32343">
    <property type="entry name" value="SERINE/ARGININE-RICH SPLICING FACTOR"/>
    <property type="match status" value="1"/>
</dbReference>
<gene>
    <name evidence="3" type="ORF">CLAFUR5_10029</name>
</gene>
<feature type="domain" description="RRM" evidence="2">
    <location>
        <begin position="3"/>
        <end position="80"/>
    </location>
</feature>
<dbReference type="Gene3D" id="3.30.70.330">
    <property type="match status" value="1"/>
</dbReference>
<dbReference type="GeneID" id="71989907"/>
<name>A0A9Q8URK0_PASFU</name>
<accession>A0A9Q8URK0</accession>
<dbReference type="SMART" id="SM00360">
    <property type="entry name" value="RRM"/>
    <property type="match status" value="1"/>
</dbReference>
<sequence length="312" mass="33567">MSNTVHVKGISSQTSEKEVRDFFSFCGKIQSLSVKPESSGTDSTQSATVTFEKETAAKTALLLDNTQLGPAQVHVSAAQSLDQIAGEKATGASEDEHDLAQEDKPRARVAAEMLAQGYTLSDQVIQRAIALDQQHGISNRFTSTLQQWDQKLKVTERAQQADKSYGISQRADAGWRGLNSYFEKALETPTGQKLRAFYDQGQKQVLDVHNEAKHLQSLKAGKDGKPEKVDGSSDRTQCKCQADAGVCQCAPGKCACTSCSKNPDTTVPVDAEKAELEKVDDQGHTKCNCAGNDSKCACKPGQCKCASCPKAS</sequence>
<dbReference type="GO" id="GO:0003723">
    <property type="term" value="F:RNA binding"/>
    <property type="evidence" value="ECO:0007669"/>
    <property type="project" value="UniProtKB-UniRule"/>
</dbReference>
<dbReference type="Pfam" id="PF00076">
    <property type="entry name" value="RRM_1"/>
    <property type="match status" value="1"/>
</dbReference>
<dbReference type="AlphaFoldDB" id="A0A9Q8URK0"/>
<dbReference type="EMBL" id="CP090169">
    <property type="protein sequence ID" value="UJO19796.1"/>
    <property type="molecule type" value="Genomic_DNA"/>
</dbReference>
<dbReference type="InterPro" id="IPR035979">
    <property type="entry name" value="RBD_domain_sf"/>
</dbReference>
<proteinExistence type="predicted"/>
<dbReference type="InterPro" id="IPR000504">
    <property type="entry name" value="RRM_dom"/>
</dbReference>
<dbReference type="RefSeq" id="XP_047764162.1">
    <property type="nucleotide sequence ID" value="XM_047909177.1"/>
</dbReference>
<reference evidence="3" key="1">
    <citation type="submission" date="2021-12" db="EMBL/GenBank/DDBJ databases">
        <authorList>
            <person name="Zaccaron A."/>
            <person name="Stergiopoulos I."/>
        </authorList>
    </citation>
    <scope>NUCLEOTIDE SEQUENCE</scope>
    <source>
        <strain evidence="3">Race5_Kim</strain>
    </source>
</reference>
<dbReference type="InterPro" id="IPR012677">
    <property type="entry name" value="Nucleotide-bd_a/b_plait_sf"/>
</dbReference>
<protein>
    <recommendedName>
        <fullName evidence="2">RRM domain-containing protein</fullName>
    </recommendedName>
</protein>
<dbReference type="OMA" id="TQEMKPR"/>
<dbReference type="Proteomes" id="UP000756132">
    <property type="component" value="Chromosome 7"/>
</dbReference>
<dbReference type="OrthoDB" id="7763451at2759"/>
<dbReference type="KEGG" id="ffu:CLAFUR5_10029"/>
<organism evidence="3 4">
    <name type="scientific">Passalora fulva</name>
    <name type="common">Tomato leaf mold</name>
    <name type="synonym">Cladosporium fulvum</name>
    <dbReference type="NCBI Taxonomy" id="5499"/>
    <lineage>
        <taxon>Eukaryota</taxon>
        <taxon>Fungi</taxon>
        <taxon>Dikarya</taxon>
        <taxon>Ascomycota</taxon>
        <taxon>Pezizomycotina</taxon>
        <taxon>Dothideomycetes</taxon>
        <taxon>Dothideomycetidae</taxon>
        <taxon>Mycosphaerellales</taxon>
        <taxon>Mycosphaerellaceae</taxon>
        <taxon>Fulvia</taxon>
    </lineage>
</organism>
<dbReference type="SUPFAM" id="SSF54928">
    <property type="entry name" value="RNA-binding domain, RBD"/>
    <property type="match status" value="1"/>
</dbReference>
<reference evidence="3" key="2">
    <citation type="journal article" date="2022" name="Microb. Genom.">
        <title>A chromosome-scale genome assembly of the tomato pathogen Cladosporium fulvum reveals a compartmentalized genome architecture and the presence of a dispensable chromosome.</title>
        <authorList>
            <person name="Zaccaron A.Z."/>
            <person name="Chen L.H."/>
            <person name="Samaras A."/>
            <person name="Stergiopoulos I."/>
        </authorList>
    </citation>
    <scope>NUCLEOTIDE SEQUENCE</scope>
    <source>
        <strain evidence="3">Race5_Kim</strain>
    </source>
</reference>